<dbReference type="PANTHER" id="PTHR36836:SF1">
    <property type="entry name" value="COLANIC ACID BIOSYNTHESIS PROTEIN WCAK"/>
    <property type="match status" value="1"/>
</dbReference>
<dbReference type="Proteomes" id="UP000550729">
    <property type="component" value="Unassembled WGS sequence"/>
</dbReference>
<dbReference type="InterPro" id="IPR007345">
    <property type="entry name" value="Polysacch_pyruvyl_Trfase"/>
</dbReference>
<reference evidence="2 3" key="1">
    <citation type="submission" date="2020-04" db="EMBL/GenBank/DDBJ databases">
        <title>Gordonia sp. nov. TBRC 11910.</title>
        <authorList>
            <person name="Suriyachadkun C."/>
        </authorList>
    </citation>
    <scope>NUCLEOTIDE SEQUENCE [LARGE SCALE GENOMIC DNA]</scope>
    <source>
        <strain evidence="2 3">TBRC 11910</strain>
    </source>
</reference>
<comment type="caution">
    <text evidence="2">The sequence shown here is derived from an EMBL/GenBank/DDBJ whole genome shotgun (WGS) entry which is preliminary data.</text>
</comment>
<dbReference type="GO" id="GO:0016740">
    <property type="term" value="F:transferase activity"/>
    <property type="evidence" value="ECO:0007669"/>
    <property type="project" value="UniProtKB-KW"/>
</dbReference>
<gene>
    <name evidence="2" type="ORF">HH308_03635</name>
</gene>
<dbReference type="PANTHER" id="PTHR36836">
    <property type="entry name" value="COLANIC ACID BIOSYNTHESIS PROTEIN WCAK"/>
    <property type="match status" value="1"/>
</dbReference>
<dbReference type="EMBL" id="JABBNB010000003">
    <property type="protein sequence ID" value="NMO00302.1"/>
    <property type="molecule type" value="Genomic_DNA"/>
</dbReference>
<dbReference type="RefSeq" id="WP_170192811.1">
    <property type="nucleotide sequence ID" value="NZ_JABBNB010000003.1"/>
</dbReference>
<dbReference type="Pfam" id="PF04230">
    <property type="entry name" value="PS_pyruv_trans"/>
    <property type="match status" value="1"/>
</dbReference>
<keyword evidence="3" id="KW-1185">Reference proteome</keyword>
<evidence type="ECO:0000313" key="2">
    <source>
        <dbReference type="EMBL" id="NMO00302.1"/>
    </source>
</evidence>
<evidence type="ECO:0000259" key="1">
    <source>
        <dbReference type="Pfam" id="PF04230"/>
    </source>
</evidence>
<sequence>MQLTDLPARVRNRLTRDEIIYLVAPSGNPNFGDELIAKTWLEYLARVRPHALVVLDCHSPGQASIMLRRSHPRAVFVDTLWRLTLFAAGTERPDIDRPDGLDPDRGWEWVARAASNLGVASHLDVGIDLLLRAASIHLLGGGYVNGIWPQHLSLATAIAAVGGRTGAPTYATGQGLTPTFDDERAAILTEALSRFHVVDVRDRASAEAFASIAPSHSGDDAWLSMPAKAPATADGDGVVLCLQSDLTADFTAHGKTGVEAVAALVTALLDEWDVAASQITVIECIPGIDYTVPHLMGDRLDGATFVPFLDVWRDGLPIGVGHTWISTRFHPHLLAAAAGDSGVAIAGHPDYYATKHQSLVDVGSRWSLVTGPGQSPSKPAAGGFAPAARRANVERKTELAQSLYPNRVTSRLRTPRLR</sequence>
<evidence type="ECO:0000313" key="3">
    <source>
        <dbReference type="Proteomes" id="UP000550729"/>
    </source>
</evidence>
<dbReference type="AlphaFoldDB" id="A0A848KPY7"/>
<feature type="domain" description="Polysaccharide pyruvyl transferase" evidence="1">
    <location>
        <begin position="30"/>
        <end position="229"/>
    </location>
</feature>
<name>A0A848KPY7_9ACTN</name>
<proteinExistence type="predicted"/>
<protein>
    <submittedName>
        <fullName evidence="2">Polysaccharide pyruvyl transferase family protein</fullName>
    </submittedName>
</protein>
<organism evidence="2 3">
    <name type="scientific">Gordonia asplenii</name>
    <dbReference type="NCBI Taxonomy" id="2725283"/>
    <lineage>
        <taxon>Bacteria</taxon>
        <taxon>Bacillati</taxon>
        <taxon>Actinomycetota</taxon>
        <taxon>Actinomycetes</taxon>
        <taxon>Mycobacteriales</taxon>
        <taxon>Gordoniaceae</taxon>
        <taxon>Gordonia</taxon>
    </lineage>
</organism>
<accession>A0A848KPY7</accession>
<keyword evidence="2" id="KW-0808">Transferase</keyword>